<dbReference type="GO" id="GO:0000976">
    <property type="term" value="F:transcription cis-regulatory region binding"/>
    <property type="evidence" value="ECO:0007669"/>
    <property type="project" value="TreeGrafter"/>
</dbReference>
<dbReference type="AlphaFoldDB" id="A0A1K2HB45"/>
<proteinExistence type="predicted"/>
<dbReference type="InterPro" id="IPR011006">
    <property type="entry name" value="CheY-like_superfamily"/>
</dbReference>
<evidence type="ECO:0000256" key="1">
    <source>
        <dbReference type="ARBA" id="ARBA00023125"/>
    </source>
</evidence>
<dbReference type="InterPro" id="IPR007492">
    <property type="entry name" value="LytTR_DNA-bd_dom"/>
</dbReference>
<reference evidence="5 6" key="1">
    <citation type="submission" date="2016-11" db="EMBL/GenBank/DDBJ databases">
        <authorList>
            <person name="Jaros S."/>
            <person name="Januszkiewicz K."/>
            <person name="Wedrychowicz H."/>
        </authorList>
    </citation>
    <scope>NUCLEOTIDE SEQUENCE [LARGE SCALE GENOMIC DNA]</scope>
    <source>
        <strain evidence="5 6">DSM 18899</strain>
    </source>
</reference>
<dbReference type="SMART" id="SM00448">
    <property type="entry name" value="REC"/>
    <property type="match status" value="1"/>
</dbReference>
<dbReference type="PROSITE" id="PS50930">
    <property type="entry name" value="HTH_LYTTR"/>
    <property type="match status" value="1"/>
</dbReference>
<keyword evidence="1" id="KW-0238">DNA-binding</keyword>
<dbReference type="InterPro" id="IPR001789">
    <property type="entry name" value="Sig_transdc_resp-reg_receiver"/>
</dbReference>
<protein>
    <submittedName>
        <fullName evidence="5">Two component transcriptional regulator, LytTR family</fullName>
    </submittedName>
</protein>
<name>A0A1K2HB45_9NEIS</name>
<dbReference type="Pfam" id="PF04397">
    <property type="entry name" value="LytTR"/>
    <property type="match status" value="1"/>
</dbReference>
<evidence type="ECO:0000259" key="3">
    <source>
        <dbReference type="PROSITE" id="PS50110"/>
    </source>
</evidence>
<feature type="domain" description="Response regulatory" evidence="3">
    <location>
        <begin position="8"/>
        <end position="120"/>
    </location>
</feature>
<feature type="modified residue" description="4-aspartylphosphate" evidence="2">
    <location>
        <position position="60"/>
    </location>
</feature>
<dbReference type="PANTHER" id="PTHR48111">
    <property type="entry name" value="REGULATOR OF RPOS"/>
    <property type="match status" value="1"/>
</dbReference>
<dbReference type="GO" id="GO:0006355">
    <property type="term" value="P:regulation of DNA-templated transcription"/>
    <property type="evidence" value="ECO:0007669"/>
    <property type="project" value="TreeGrafter"/>
</dbReference>
<dbReference type="OrthoDB" id="236568at2"/>
<gene>
    <name evidence="5" type="ORF">SAMN02745887_01069</name>
</gene>
<evidence type="ECO:0000313" key="6">
    <source>
        <dbReference type="Proteomes" id="UP000186513"/>
    </source>
</evidence>
<dbReference type="SMART" id="SM00850">
    <property type="entry name" value="LytTR"/>
    <property type="match status" value="1"/>
</dbReference>
<dbReference type="STRING" id="1121279.SAMN02745887_01069"/>
<dbReference type="Proteomes" id="UP000186513">
    <property type="component" value="Unassembled WGS sequence"/>
</dbReference>
<dbReference type="PANTHER" id="PTHR48111:SF69">
    <property type="entry name" value="RESPONSE REGULATOR RECEIVER"/>
    <property type="match status" value="1"/>
</dbReference>
<dbReference type="PROSITE" id="PS50110">
    <property type="entry name" value="RESPONSE_REGULATORY"/>
    <property type="match status" value="1"/>
</dbReference>
<keyword evidence="6" id="KW-1185">Reference proteome</keyword>
<organism evidence="5 6">
    <name type="scientific">Chitinimonas taiwanensis DSM 18899</name>
    <dbReference type="NCBI Taxonomy" id="1121279"/>
    <lineage>
        <taxon>Bacteria</taxon>
        <taxon>Pseudomonadati</taxon>
        <taxon>Pseudomonadota</taxon>
        <taxon>Betaproteobacteria</taxon>
        <taxon>Neisseriales</taxon>
        <taxon>Chitinibacteraceae</taxon>
        <taxon>Chitinimonas</taxon>
    </lineage>
</organism>
<dbReference type="RefSeq" id="WP_072427586.1">
    <property type="nucleotide sequence ID" value="NZ_FPKR01000003.1"/>
</dbReference>
<dbReference type="Pfam" id="PF00072">
    <property type="entry name" value="Response_reg"/>
    <property type="match status" value="1"/>
</dbReference>
<dbReference type="GO" id="GO:0005829">
    <property type="term" value="C:cytosol"/>
    <property type="evidence" value="ECO:0007669"/>
    <property type="project" value="TreeGrafter"/>
</dbReference>
<accession>A0A1K2HB45</accession>
<dbReference type="GO" id="GO:0000156">
    <property type="term" value="F:phosphorelay response regulator activity"/>
    <property type="evidence" value="ECO:0007669"/>
    <property type="project" value="TreeGrafter"/>
</dbReference>
<dbReference type="GO" id="GO:0032993">
    <property type="term" value="C:protein-DNA complex"/>
    <property type="evidence" value="ECO:0007669"/>
    <property type="project" value="TreeGrafter"/>
</dbReference>
<dbReference type="InterPro" id="IPR039420">
    <property type="entry name" value="WalR-like"/>
</dbReference>
<dbReference type="SUPFAM" id="SSF52172">
    <property type="entry name" value="CheY-like"/>
    <property type="match status" value="1"/>
</dbReference>
<evidence type="ECO:0000313" key="5">
    <source>
        <dbReference type="EMBL" id="SFZ73982.1"/>
    </source>
</evidence>
<feature type="domain" description="HTH LytTR-type" evidence="4">
    <location>
        <begin position="160"/>
        <end position="258"/>
    </location>
</feature>
<sequence>MNHSPAPTALIADDERLMREQITARLKEAWPELIIVGEAANGREAVAMARSQEPDIVFLDIRMPEMDGIQAAKALAGQAHVVFVTAYDQYAITAFEQGAVDYLLKPADPERVALTCQRLRERLTQKPDPMEGLLAQLSQRLGGGMELKPREYLRWVQASVGNSIRMIPTSDILFFRAEDKYTRVQTESFEALIRKPIKELVDELDPDEFWQIHRAILVRIEAVEQVSRDFRGQQIVHVKGSSETLEVSRSFSHLFKQM</sequence>
<dbReference type="Gene3D" id="2.40.50.1020">
    <property type="entry name" value="LytTr DNA-binding domain"/>
    <property type="match status" value="1"/>
</dbReference>
<dbReference type="Gene3D" id="3.40.50.2300">
    <property type="match status" value="1"/>
</dbReference>
<evidence type="ECO:0000259" key="4">
    <source>
        <dbReference type="PROSITE" id="PS50930"/>
    </source>
</evidence>
<keyword evidence="2" id="KW-0597">Phosphoprotein</keyword>
<dbReference type="EMBL" id="FPKR01000003">
    <property type="protein sequence ID" value="SFZ73982.1"/>
    <property type="molecule type" value="Genomic_DNA"/>
</dbReference>
<evidence type="ECO:0000256" key="2">
    <source>
        <dbReference type="PROSITE-ProRule" id="PRU00169"/>
    </source>
</evidence>